<accession>A0AAN7R7V5</accession>
<dbReference type="GO" id="GO:0060236">
    <property type="term" value="P:regulation of mitotic spindle organization"/>
    <property type="evidence" value="ECO:0007669"/>
    <property type="project" value="InterPro"/>
</dbReference>
<name>A0AAN7R7V5_TRANT</name>
<evidence type="ECO:0000313" key="3">
    <source>
        <dbReference type="Proteomes" id="UP001346149"/>
    </source>
</evidence>
<feature type="domain" description="TPX2 central" evidence="1">
    <location>
        <begin position="255"/>
        <end position="417"/>
    </location>
</feature>
<dbReference type="PANTHER" id="PTHR14326">
    <property type="entry name" value="TARGETING PROTEIN FOR XKLP2"/>
    <property type="match status" value="1"/>
</dbReference>
<dbReference type="GO" id="GO:0008017">
    <property type="term" value="F:microtubule binding"/>
    <property type="evidence" value="ECO:0007669"/>
    <property type="project" value="TreeGrafter"/>
</dbReference>
<dbReference type="GO" id="GO:0005819">
    <property type="term" value="C:spindle"/>
    <property type="evidence" value="ECO:0007669"/>
    <property type="project" value="InterPro"/>
</dbReference>
<proteinExistence type="predicted"/>
<dbReference type="GO" id="GO:0030295">
    <property type="term" value="F:protein kinase activator activity"/>
    <property type="evidence" value="ECO:0007669"/>
    <property type="project" value="TreeGrafter"/>
</dbReference>
<organism evidence="2 3">
    <name type="scientific">Trapa natans</name>
    <name type="common">Water chestnut</name>
    <dbReference type="NCBI Taxonomy" id="22666"/>
    <lineage>
        <taxon>Eukaryota</taxon>
        <taxon>Viridiplantae</taxon>
        <taxon>Streptophyta</taxon>
        <taxon>Embryophyta</taxon>
        <taxon>Tracheophyta</taxon>
        <taxon>Spermatophyta</taxon>
        <taxon>Magnoliopsida</taxon>
        <taxon>eudicotyledons</taxon>
        <taxon>Gunneridae</taxon>
        <taxon>Pentapetalae</taxon>
        <taxon>rosids</taxon>
        <taxon>malvids</taxon>
        <taxon>Myrtales</taxon>
        <taxon>Lythraceae</taxon>
        <taxon>Trapa</taxon>
    </lineage>
</organism>
<dbReference type="GO" id="GO:0005880">
    <property type="term" value="C:nuclear microtubule"/>
    <property type="evidence" value="ECO:0007669"/>
    <property type="project" value="TreeGrafter"/>
</dbReference>
<dbReference type="InterPro" id="IPR027330">
    <property type="entry name" value="TPX2_central_dom"/>
</dbReference>
<comment type="caution">
    <text evidence="2">The sequence shown here is derived from an EMBL/GenBank/DDBJ whole genome shotgun (WGS) entry which is preliminary data.</text>
</comment>
<dbReference type="Proteomes" id="UP001346149">
    <property type="component" value="Unassembled WGS sequence"/>
</dbReference>
<dbReference type="PANTHER" id="PTHR14326:SF15">
    <property type="entry name" value="OS06G0130200 PROTEIN"/>
    <property type="match status" value="1"/>
</dbReference>
<dbReference type="InterPro" id="IPR009675">
    <property type="entry name" value="TPX2_fam"/>
</dbReference>
<dbReference type="EMBL" id="JAXQNO010000011">
    <property type="protein sequence ID" value="KAK4789273.1"/>
    <property type="molecule type" value="Genomic_DNA"/>
</dbReference>
<evidence type="ECO:0000313" key="2">
    <source>
        <dbReference type="EMBL" id="KAK4789273.1"/>
    </source>
</evidence>
<reference evidence="2 3" key="1">
    <citation type="journal article" date="2023" name="Hortic Res">
        <title>Pangenome of water caltrop reveals structural variations and asymmetric subgenome divergence after allopolyploidization.</title>
        <authorList>
            <person name="Zhang X."/>
            <person name="Chen Y."/>
            <person name="Wang L."/>
            <person name="Yuan Y."/>
            <person name="Fang M."/>
            <person name="Shi L."/>
            <person name="Lu R."/>
            <person name="Comes H.P."/>
            <person name="Ma Y."/>
            <person name="Chen Y."/>
            <person name="Huang G."/>
            <person name="Zhou Y."/>
            <person name="Zheng Z."/>
            <person name="Qiu Y."/>
        </authorList>
    </citation>
    <scope>NUCLEOTIDE SEQUENCE [LARGE SCALE GENOMIC DNA]</scope>
    <source>
        <strain evidence="2">F231</strain>
    </source>
</reference>
<dbReference type="AlphaFoldDB" id="A0AAN7R7V5"/>
<dbReference type="GO" id="GO:0090307">
    <property type="term" value="P:mitotic spindle assembly"/>
    <property type="evidence" value="ECO:0007669"/>
    <property type="project" value="TreeGrafter"/>
</dbReference>
<keyword evidence="3" id="KW-1185">Reference proteome</keyword>
<gene>
    <name evidence="2" type="ORF">SAY86_020592</name>
</gene>
<dbReference type="Pfam" id="PF12214">
    <property type="entry name" value="TPX2_importin"/>
    <property type="match status" value="1"/>
</dbReference>
<evidence type="ECO:0000259" key="1">
    <source>
        <dbReference type="Pfam" id="PF12214"/>
    </source>
</evidence>
<protein>
    <recommendedName>
        <fullName evidence="1">TPX2 central domain-containing protein</fullName>
    </recommendedName>
</protein>
<sequence>MADEDMEIEELYVDHEVDLDYEYVAPRYFDFTREESPVEAREVERWFESAKSYPPSPFAAKLFLRDDSFLKTNDSSSHCEDLENTAMTLNSISDDGSKAYEVVQESTSGEMKSCRGTIGGMHEAMHNESIVEIPNHHAPSYKGLRICDYFSSQKLKTKSKNAVKSRNSTLMKPTASMLAKKNQPSQVTSSRFNMRPGQINERMMCTSGIEIQASKRQKLDGGHLFKAVEMKQPIDLVHKVPKKDGGTEKNPYPKLRITVPREPDLETAQRARRMRPQDSGKMDDTKVSVWKFRARPLNRKIFEAPRLPLSQKSTPRLPEFQLFRLKTAERAMQHVSAASSSSVHWNEPDKELCNTNSLSVVENGNKGAVSISTLDSWRLNESQAFNFKAHSLNRKILSSKGDMDVTRNTKHGTTVPEHTLHAGNTTLRDLPTELFSKLSLKCELQRNNGPCSRPVNLPQRSCLTAKGSKENIFSSRPDKHEVQKHFLRGSETIQPWQ</sequence>